<evidence type="ECO:0000256" key="2">
    <source>
        <dbReference type="ARBA" id="ARBA00023043"/>
    </source>
</evidence>
<dbReference type="GeneID" id="36601442"/>
<dbReference type="RefSeq" id="XP_024751433.1">
    <property type="nucleotide sequence ID" value="XM_024893324.1"/>
</dbReference>
<dbReference type="InterPro" id="IPR036770">
    <property type="entry name" value="Ankyrin_rpt-contain_sf"/>
</dbReference>
<protein>
    <submittedName>
        <fullName evidence="6">Ankyrin</fullName>
    </submittedName>
</protein>
<gene>
    <name evidence="6" type="ORF">BBK36DRAFT_1139622</name>
</gene>
<evidence type="ECO:0000256" key="4">
    <source>
        <dbReference type="SAM" id="MobiDB-lite"/>
    </source>
</evidence>
<sequence>MAAISKLPQELMDQIIGYIERKNDLSSLSQCCRGLYWAVSEALFDRAFNELAESKGLSHGLLTVLVHAAKHDSRNLMQWAIDSKHTSRLRGSFTLMEDMDIVQSALLYDAPKMATYLLKQGVNLDEEMALYPDLKPLYHAISRPISTSLGALDGPLRTACSYALPRTVEYLLTRGADPNTYSSFGYTAFHITMMRKLPWSRFRDFALSDEQKDSQSVARDEDAESSRCEEAYWPEYPEAEEAERALVLEKTQWDANVAQTADVLLRFGADHNLPTQTAYRHQCNHKCWKSMSCAPLEQRPLHLAAAAGHSSVVSLLIKRGASVFHKDEQGNLPIVCAMAQDHEDVVYLLFKAMKKYAKRGRLYNPIVCTLTRSTTLHIACRFGYWDMVVDLLERGADVNGVDSLGRTPLHEVVRQEAHDLEERLVEILHTLVNYRANPDAVDLSGKRARVLGENHRLPGVRGLFQYATYARAEYERLTRGADTDWRASEPEETPIVMKRTSKKTPTWVTKESFPALKVDKPQAKTAFAVPKESKSSTIAPKATEAAQKAKSWLSCAQKTQITTTNSTNSVWNANKIAKSVGKVELIETVEKTEAGLDKKAKKGGRQKKWVKVSLED</sequence>
<dbReference type="PANTHER" id="PTHR24173:SF74">
    <property type="entry name" value="ANKYRIN REPEAT DOMAIN-CONTAINING PROTEIN 16"/>
    <property type="match status" value="1"/>
</dbReference>
<feature type="domain" description="F-box" evidence="5">
    <location>
        <begin position="1"/>
        <end position="51"/>
    </location>
</feature>
<feature type="repeat" description="ANK" evidence="3">
    <location>
        <begin position="296"/>
        <end position="328"/>
    </location>
</feature>
<dbReference type="Proteomes" id="UP000241546">
    <property type="component" value="Unassembled WGS sequence"/>
</dbReference>
<accession>A0A2T4BFJ8</accession>
<evidence type="ECO:0000259" key="5">
    <source>
        <dbReference type="PROSITE" id="PS50181"/>
    </source>
</evidence>
<dbReference type="PROSITE" id="PS50088">
    <property type="entry name" value="ANK_REPEAT"/>
    <property type="match status" value="2"/>
</dbReference>
<feature type="compositionally biased region" description="Basic residues" evidence="4">
    <location>
        <begin position="599"/>
        <end position="610"/>
    </location>
</feature>
<name>A0A2T4BFJ8_9HYPO</name>
<dbReference type="Gene3D" id="1.25.40.20">
    <property type="entry name" value="Ankyrin repeat-containing domain"/>
    <property type="match status" value="3"/>
</dbReference>
<dbReference type="Pfam" id="PF12796">
    <property type="entry name" value="Ank_2"/>
    <property type="match status" value="1"/>
</dbReference>
<keyword evidence="7" id="KW-1185">Reference proteome</keyword>
<dbReference type="SMART" id="SM00248">
    <property type="entry name" value="ANK"/>
    <property type="match status" value="6"/>
</dbReference>
<dbReference type="OrthoDB" id="539213at2759"/>
<evidence type="ECO:0000256" key="1">
    <source>
        <dbReference type="ARBA" id="ARBA00022737"/>
    </source>
</evidence>
<evidence type="ECO:0000313" key="7">
    <source>
        <dbReference type="Proteomes" id="UP000241546"/>
    </source>
</evidence>
<feature type="repeat" description="ANK" evidence="3">
    <location>
        <begin position="371"/>
        <end position="403"/>
    </location>
</feature>
<dbReference type="SUPFAM" id="SSF48403">
    <property type="entry name" value="Ankyrin repeat"/>
    <property type="match status" value="1"/>
</dbReference>
<dbReference type="AlphaFoldDB" id="A0A2T4BFJ8"/>
<dbReference type="PANTHER" id="PTHR24173">
    <property type="entry name" value="ANKYRIN REPEAT CONTAINING"/>
    <property type="match status" value="1"/>
</dbReference>
<keyword evidence="1" id="KW-0677">Repeat</keyword>
<reference evidence="7" key="1">
    <citation type="submission" date="2016-07" db="EMBL/GenBank/DDBJ databases">
        <title>Multiple horizontal gene transfer events from other fungi enriched the ability of initially mycotrophic Trichoderma (Ascomycota) to feed on dead plant biomass.</title>
        <authorList>
            <consortium name="DOE Joint Genome Institute"/>
            <person name="Atanasova L."/>
            <person name="Chenthamara K."/>
            <person name="Zhang J."/>
            <person name="Grujic M."/>
            <person name="Henrissat B."/>
            <person name="Kuo A."/>
            <person name="Aerts A."/>
            <person name="Salamov A."/>
            <person name="Lipzen A."/>
            <person name="Labutti K."/>
            <person name="Barry K."/>
            <person name="Miao Y."/>
            <person name="Rahimi M.J."/>
            <person name="Shen Q."/>
            <person name="Grigoriev I.V."/>
            <person name="Kubicek C.P."/>
            <person name="Druzhinina I.S."/>
        </authorList>
    </citation>
    <scope>NUCLEOTIDE SEQUENCE [LARGE SCALE GENOMIC DNA]</scope>
    <source>
        <strain evidence="7">TUCIM 6016</strain>
    </source>
</reference>
<evidence type="ECO:0000313" key="6">
    <source>
        <dbReference type="EMBL" id="PTB68113.1"/>
    </source>
</evidence>
<dbReference type="PROSITE" id="PS50181">
    <property type="entry name" value="FBOX"/>
    <property type="match status" value="1"/>
</dbReference>
<dbReference type="PROSITE" id="PS50297">
    <property type="entry name" value="ANK_REP_REGION"/>
    <property type="match status" value="2"/>
</dbReference>
<dbReference type="InterPro" id="IPR001810">
    <property type="entry name" value="F-box_dom"/>
</dbReference>
<evidence type="ECO:0000256" key="3">
    <source>
        <dbReference type="PROSITE-ProRule" id="PRU00023"/>
    </source>
</evidence>
<dbReference type="Pfam" id="PF13637">
    <property type="entry name" value="Ank_4"/>
    <property type="match status" value="1"/>
</dbReference>
<keyword evidence="2 3" id="KW-0040">ANK repeat</keyword>
<feature type="region of interest" description="Disordered" evidence="4">
    <location>
        <begin position="596"/>
        <end position="616"/>
    </location>
</feature>
<proteinExistence type="predicted"/>
<organism evidence="6 7">
    <name type="scientific">Trichoderma citrinoviride</name>
    <dbReference type="NCBI Taxonomy" id="58853"/>
    <lineage>
        <taxon>Eukaryota</taxon>
        <taxon>Fungi</taxon>
        <taxon>Dikarya</taxon>
        <taxon>Ascomycota</taxon>
        <taxon>Pezizomycotina</taxon>
        <taxon>Sordariomycetes</taxon>
        <taxon>Hypocreomycetidae</taxon>
        <taxon>Hypocreales</taxon>
        <taxon>Hypocreaceae</taxon>
        <taxon>Trichoderma</taxon>
    </lineage>
</organism>
<dbReference type="InterPro" id="IPR002110">
    <property type="entry name" value="Ankyrin_rpt"/>
</dbReference>
<dbReference type="EMBL" id="KZ680210">
    <property type="protein sequence ID" value="PTB68113.1"/>
    <property type="molecule type" value="Genomic_DNA"/>
</dbReference>